<sequence length="228" mass="27302">MSPGSSTDSYPAFLHIGLRENPEKPQRDYKVVSPQRETSKEEKFDPLLWIEFGVAQWSERLPHGERVENQNGKALKDFCAHNEMRITNSYFNHREIHKFTWSQRGLRSIIDYVLVNRKLVSSIQDTRVFRGSDFGSDHFLLVAKLVLFKRWWRTRTKEKGKPIETYKVNLFREKSIRELYSKRMKQYMEDIEFYDNINQNWNELENILHKTATEVLGKKKKKKTEKRT</sequence>
<dbReference type="EMBL" id="JAJSOF020000031">
    <property type="protein sequence ID" value="KAJ4431148.1"/>
    <property type="molecule type" value="Genomic_DNA"/>
</dbReference>
<keyword evidence="2" id="KW-1185">Reference proteome</keyword>
<dbReference type="Gene3D" id="3.60.10.10">
    <property type="entry name" value="Endonuclease/exonuclease/phosphatase"/>
    <property type="match status" value="1"/>
</dbReference>
<name>A0ABQ8SAX4_PERAM</name>
<evidence type="ECO:0000313" key="1">
    <source>
        <dbReference type="EMBL" id="KAJ4431148.1"/>
    </source>
</evidence>
<dbReference type="Proteomes" id="UP001148838">
    <property type="component" value="Unassembled WGS sequence"/>
</dbReference>
<evidence type="ECO:0008006" key="3">
    <source>
        <dbReference type="Google" id="ProtNLM"/>
    </source>
</evidence>
<dbReference type="InterPro" id="IPR036691">
    <property type="entry name" value="Endo/exonu/phosph_ase_sf"/>
</dbReference>
<reference evidence="1 2" key="1">
    <citation type="journal article" date="2022" name="Allergy">
        <title>Genome assembly and annotation of Periplaneta americana reveal a comprehensive cockroach allergen profile.</title>
        <authorList>
            <person name="Wang L."/>
            <person name="Xiong Q."/>
            <person name="Saelim N."/>
            <person name="Wang L."/>
            <person name="Nong W."/>
            <person name="Wan A.T."/>
            <person name="Shi M."/>
            <person name="Liu X."/>
            <person name="Cao Q."/>
            <person name="Hui J.H.L."/>
            <person name="Sookrung N."/>
            <person name="Leung T.F."/>
            <person name="Tungtrongchitr A."/>
            <person name="Tsui S.K.W."/>
        </authorList>
    </citation>
    <scope>NUCLEOTIDE SEQUENCE [LARGE SCALE GENOMIC DNA]</scope>
    <source>
        <strain evidence="1">PWHHKU_190912</strain>
    </source>
</reference>
<accession>A0ABQ8SAX4</accession>
<evidence type="ECO:0000313" key="2">
    <source>
        <dbReference type="Proteomes" id="UP001148838"/>
    </source>
</evidence>
<protein>
    <recommendedName>
        <fullName evidence="3">Endonuclease/exonuclease/phosphatase domain-containing protein</fullName>
    </recommendedName>
</protein>
<proteinExistence type="predicted"/>
<organism evidence="1 2">
    <name type="scientific">Periplaneta americana</name>
    <name type="common">American cockroach</name>
    <name type="synonym">Blatta americana</name>
    <dbReference type="NCBI Taxonomy" id="6978"/>
    <lineage>
        <taxon>Eukaryota</taxon>
        <taxon>Metazoa</taxon>
        <taxon>Ecdysozoa</taxon>
        <taxon>Arthropoda</taxon>
        <taxon>Hexapoda</taxon>
        <taxon>Insecta</taxon>
        <taxon>Pterygota</taxon>
        <taxon>Neoptera</taxon>
        <taxon>Polyneoptera</taxon>
        <taxon>Dictyoptera</taxon>
        <taxon>Blattodea</taxon>
        <taxon>Blattoidea</taxon>
        <taxon>Blattidae</taxon>
        <taxon>Blattinae</taxon>
        <taxon>Periplaneta</taxon>
    </lineage>
</organism>
<dbReference type="SUPFAM" id="SSF56219">
    <property type="entry name" value="DNase I-like"/>
    <property type="match status" value="1"/>
</dbReference>
<gene>
    <name evidence="1" type="ORF">ANN_19743</name>
</gene>
<comment type="caution">
    <text evidence="1">The sequence shown here is derived from an EMBL/GenBank/DDBJ whole genome shotgun (WGS) entry which is preliminary data.</text>
</comment>